<protein>
    <recommendedName>
        <fullName evidence="3">Replication protein</fullName>
    </recommendedName>
</protein>
<keyword evidence="2" id="KW-1185">Reference proteome</keyword>
<gene>
    <name evidence="1" type="ORF">GCM10011409_45340</name>
</gene>
<evidence type="ECO:0000313" key="2">
    <source>
        <dbReference type="Proteomes" id="UP000621492"/>
    </source>
</evidence>
<reference evidence="1" key="2">
    <citation type="submission" date="2020-09" db="EMBL/GenBank/DDBJ databases">
        <authorList>
            <person name="Sun Q."/>
            <person name="Zhou Y."/>
        </authorList>
    </citation>
    <scope>NUCLEOTIDE SEQUENCE</scope>
    <source>
        <strain evidence="1">CGMCC 1.15454</strain>
    </source>
</reference>
<organism evidence="1 2">
    <name type="scientific">Lentibacillus populi</name>
    <dbReference type="NCBI Taxonomy" id="1827502"/>
    <lineage>
        <taxon>Bacteria</taxon>
        <taxon>Bacillati</taxon>
        <taxon>Bacillota</taxon>
        <taxon>Bacilli</taxon>
        <taxon>Bacillales</taxon>
        <taxon>Bacillaceae</taxon>
        <taxon>Lentibacillus</taxon>
    </lineage>
</organism>
<accession>A0A9W5U220</accession>
<reference evidence="1" key="1">
    <citation type="journal article" date="2014" name="Int. J. Syst. Evol. Microbiol.">
        <title>Complete genome sequence of Corynebacterium casei LMG S-19264T (=DSM 44701T), isolated from a smear-ripened cheese.</title>
        <authorList>
            <consortium name="US DOE Joint Genome Institute (JGI-PGF)"/>
            <person name="Walter F."/>
            <person name="Albersmeier A."/>
            <person name="Kalinowski J."/>
            <person name="Ruckert C."/>
        </authorList>
    </citation>
    <scope>NUCLEOTIDE SEQUENCE</scope>
    <source>
        <strain evidence="1">CGMCC 1.15454</strain>
    </source>
</reference>
<name>A0A9W5U220_9BACI</name>
<dbReference type="EMBL" id="BMJD01000084">
    <property type="protein sequence ID" value="GGB63183.1"/>
    <property type="molecule type" value="Genomic_DNA"/>
</dbReference>
<sequence length="174" mass="20585">MNLFDLLRSDGSIVVNKALAHEIGLNEAIIYSELVSMQEYWRKQGKLKQDSYANDTWFYCTVENLEKNTTLKQKTQQRAIKRLETLGLIKVKMLGVPAKRHFYITDKIYELILQKTRYNQGGQFDHSSMDKMTAQGWTKNPTNNTKDNTNLLKNNKYNDRQRKEILRYNWIENE</sequence>
<dbReference type="AlphaFoldDB" id="A0A9W5U220"/>
<comment type="caution">
    <text evidence="1">The sequence shown here is derived from an EMBL/GenBank/DDBJ whole genome shotgun (WGS) entry which is preliminary data.</text>
</comment>
<dbReference type="RefSeq" id="WP_188725950.1">
    <property type="nucleotide sequence ID" value="NZ_BMJD01000084.1"/>
</dbReference>
<dbReference type="Proteomes" id="UP000621492">
    <property type="component" value="Unassembled WGS sequence"/>
</dbReference>
<evidence type="ECO:0008006" key="3">
    <source>
        <dbReference type="Google" id="ProtNLM"/>
    </source>
</evidence>
<proteinExistence type="predicted"/>
<evidence type="ECO:0000313" key="1">
    <source>
        <dbReference type="EMBL" id="GGB63183.1"/>
    </source>
</evidence>